<keyword evidence="2" id="KW-0418">Kinase</keyword>
<dbReference type="Pfam" id="PF02518">
    <property type="entry name" value="HATPase_c"/>
    <property type="match status" value="1"/>
</dbReference>
<feature type="transmembrane region" description="Helical" evidence="5">
    <location>
        <begin position="40"/>
        <end position="59"/>
    </location>
</feature>
<dbReference type="SUPFAM" id="SSF55874">
    <property type="entry name" value="ATPase domain of HSP90 chaperone/DNA topoisomerase II/histidine kinase"/>
    <property type="match status" value="1"/>
</dbReference>
<dbReference type="Gene3D" id="3.30.565.10">
    <property type="entry name" value="Histidine kinase-like ATPase, C-terminal domain"/>
    <property type="match status" value="1"/>
</dbReference>
<keyword evidence="7" id="KW-0547">Nucleotide-binding</keyword>
<accession>A0ABU7RXT9</accession>
<dbReference type="EMBL" id="JAZGQK010000020">
    <property type="protein sequence ID" value="MEE6261344.1"/>
    <property type="molecule type" value="Genomic_DNA"/>
</dbReference>
<sequence>MGPVERGLLRQGLRYSLVLRLVVVATVSLVSLLLGTAREPGPATVLVLLFLAWNGYFALRTLRGAPRWLVPVDVALVCALSLLQVWTAPADQSIENTGWVPLAAAIIVVTYPWLVGPCGLVALTLAVILADIAGTAVASPEGWLAAVDLPAAIPIRLWMMAEVALSWGLYRLVRRSARRADQLVARGAQVRRDAAIAAARRADEREYLAALHDTASATLMMVGAGVVSRPESWLADQAARDLTVLGGPTAVTDREADLVALLREVVGHTPLRVHLSGSPALRMRAVDAVMLGHGTREALTNVVRHAGTDRAEVTVSLAGDDDRTVVVEVTDRGRGFDPAEVSAHRYGVAGSLVGRMARIGGRATVRSSPGHGTTVRMECPRDVPPPTDDNVAIIATRFHQGLAWAAVVMNLVILGLLDLPKLLASHEIYRPPAAQYAAMGGFVLVTAFVAVTTLRGRAVGRWRWPLVTLVLGLSALATAGVPPQNRLGYPHWSEGNVGWTVVLLLLDARPLVFVGVLGTSYLLTFAQTALGGDAALSFPAAVNATVIVLAFQLAVGMIAILLRQLAVSTAGVARAEEEVRTAEAVAVQLAQDRVDRYAALAETIVPLLSGLADGTLDPGDQAVRRSCAVEAARMRRLFAEDETVPDPLLHELRACIELAERNGIPVAFAEFGERPPLPTQVRRRLTEASVWALATAQGKVRLTVVGADGTVTVSVVAAAGSEVVPFADGDGVHTSTTMDGGRLWIQSSWQGADVTERSEVTSQLSSPGHDDDERSEEET</sequence>
<feature type="transmembrane region" description="Helical" evidence="5">
    <location>
        <begin position="98"/>
        <end position="115"/>
    </location>
</feature>
<reference evidence="7 8" key="1">
    <citation type="submission" date="2024-01" db="EMBL/GenBank/DDBJ databases">
        <title>Genome insights into Plantactinospora sonchi sp. nov.</title>
        <authorList>
            <person name="Wang L."/>
        </authorList>
    </citation>
    <scope>NUCLEOTIDE SEQUENCE [LARGE SCALE GENOMIC DNA]</scope>
    <source>
        <strain evidence="7 8">NEAU-QY2</strain>
    </source>
</reference>
<evidence type="ECO:0000256" key="5">
    <source>
        <dbReference type="SAM" id="Phobius"/>
    </source>
</evidence>
<keyword evidence="5" id="KW-0812">Transmembrane</keyword>
<evidence type="ECO:0000256" key="2">
    <source>
        <dbReference type="ARBA" id="ARBA00022777"/>
    </source>
</evidence>
<comment type="caution">
    <text evidence="7">The sequence shown here is derived from an EMBL/GenBank/DDBJ whole genome shotgun (WGS) entry which is preliminary data.</text>
</comment>
<dbReference type="InterPro" id="IPR050482">
    <property type="entry name" value="Sensor_HK_TwoCompSys"/>
</dbReference>
<feature type="domain" description="Histidine kinase/HSP90-like ATPase" evidence="6">
    <location>
        <begin position="286"/>
        <end position="383"/>
    </location>
</feature>
<dbReference type="SMART" id="SM00387">
    <property type="entry name" value="HATPase_c"/>
    <property type="match status" value="1"/>
</dbReference>
<evidence type="ECO:0000313" key="8">
    <source>
        <dbReference type="Proteomes" id="UP001332243"/>
    </source>
</evidence>
<evidence type="ECO:0000256" key="3">
    <source>
        <dbReference type="ARBA" id="ARBA00023012"/>
    </source>
</evidence>
<keyword evidence="7" id="KW-0067">ATP-binding</keyword>
<name>A0ABU7RXT9_9ACTN</name>
<evidence type="ECO:0000313" key="7">
    <source>
        <dbReference type="EMBL" id="MEE6261344.1"/>
    </source>
</evidence>
<feature type="region of interest" description="Disordered" evidence="4">
    <location>
        <begin position="755"/>
        <end position="779"/>
    </location>
</feature>
<feature type="transmembrane region" description="Helical" evidence="5">
    <location>
        <begin position="433"/>
        <end position="452"/>
    </location>
</feature>
<keyword evidence="3" id="KW-0902">Two-component regulatory system</keyword>
<dbReference type="CDD" id="cd16917">
    <property type="entry name" value="HATPase_UhpB-NarQ-NarX-like"/>
    <property type="match status" value="1"/>
</dbReference>
<feature type="transmembrane region" description="Helical" evidence="5">
    <location>
        <begin position="535"/>
        <end position="562"/>
    </location>
</feature>
<evidence type="ECO:0000256" key="4">
    <source>
        <dbReference type="SAM" id="MobiDB-lite"/>
    </source>
</evidence>
<protein>
    <submittedName>
        <fullName evidence="7">ATP-binding protein</fullName>
    </submittedName>
</protein>
<dbReference type="PANTHER" id="PTHR24421">
    <property type="entry name" value="NITRATE/NITRITE SENSOR PROTEIN NARX-RELATED"/>
    <property type="match status" value="1"/>
</dbReference>
<evidence type="ECO:0000259" key="6">
    <source>
        <dbReference type="SMART" id="SM00387"/>
    </source>
</evidence>
<keyword evidence="5" id="KW-0472">Membrane</keyword>
<feature type="transmembrane region" description="Helical" evidence="5">
    <location>
        <begin position="402"/>
        <end position="421"/>
    </location>
</feature>
<evidence type="ECO:0000256" key="1">
    <source>
        <dbReference type="ARBA" id="ARBA00022679"/>
    </source>
</evidence>
<feature type="transmembrane region" description="Helical" evidence="5">
    <location>
        <begin position="12"/>
        <end position="34"/>
    </location>
</feature>
<gene>
    <name evidence="7" type="ORF">V1633_22945</name>
</gene>
<proteinExistence type="predicted"/>
<dbReference type="InterPro" id="IPR036890">
    <property type="entry name" value="HATPase_C_sf"/>
</dbReference>
<dbReference type="InterPro" id="IPR003594">
    <property type="entry name" value="HATPase_dom"/>
</dbReference>
<keyword evidence="5" id="KW-1133">Transmembrane helix</keyword>
<dbReference type="GO" id="GO:0005524">
    <property type="term" value="F:ATP binding"/>
    <property type="evidence" value="ECO:0007669"/>
    <property type="project" value="UniProtKB-KW"/>
</dbReference>
<dbReference type="PANTHER" id="PTHR24421:SF61">
    <property type="entry name" value="OXYGEN SENSOR HISTIDINE KINASE NREB"/>
    <property type="match status" value="1"/>
</dbReference>
<feature type="transmembrane region" description="Helical" evidence="5">
    <location>
        <begin position="68"/>
        <end position="86"/>
    </location>
</feature>
<organism evidence="7 8">
    <name type="scientific">Plantactinospora sonchi</name>
    <dbReference type="NCBI Taxonomy" id="1544735"/>
    <lineage>
        <taxon>Bacteria</taxon>
        <taxon>Bacillati</taxon>
        <taxon>Actinomycetota</taxon>
        <taxon>Actinomycetes</taxon>
        <taxon>Micromonosporales</taxon>
        <taxon>Micromonosporaceae</taxon>
        <taxon>Plantactinospora</taxon>
    </lineage>
</organism>
<dbReference type="RefSeq" id="WP_331216456.1">
    <property type="nucleotide sequence ID" value="NZ_JAZGQK010000020.1"/>
</dbReference>
<dbReference type="Proteomes" id="UP001332243">
    <property type="component" value="Unassembled WGS sequence"/>
</dbReference>
<keyword evidence="8" id="KW-1185">Reference proteome</keyword>
<keyword evidence="1" id="KW-0808">Transferase</keyword>
<feature type="transmembrane region" description="Helical" evidence="5">
    <location>
        <begin position="501"/>
        <end position="523"/>
    </location>
</feature>